<organism evidence="1 2">
    <name type="scientific">Gossypium davidsonii</name>
    <name type="common">Davidson's cotton</name>
    <name type="synonym">Gossypium klotzschianum subsp. davidsonii</name>
    <dbReference type="NCBI Taxonomy" id="34287"/>
    <lineage>
        <taxon>Eukaryota</taxon>
        <taxon>Viridiplantae</taxon>
        <taxon>Streptophyta</taxon>
        <taxon>Embryophyta</taxon>
        <taxon>Tracheophyta</taxon>
        <taxon>Spermatophyta</taxon>
        <taxon>Magnoliopsida</taxon>
        <taxon>eudicotyledons</taxon>
        <taxon>Gunneridae</taxon>
        <taxon>Pentapetalae</taxon>
        <taxon>rosids</taxon>
        <taxon>malvids</taxon>
        <taxon>Malvales</taxon>
        <taxon>Malvaceae</taxon>
        <taxon>Malvoideae</taxon>
        <taxon>Gossypium</taxon>
    </lineage>
</organism>
<comment type="caution">
    <text evidence="1">The sequence shown here is derived from an EMBL/GenBank/DDBJ whole genome shotgun (WGS) entry which is preliminary data.</text>
</comment>
<dbReference type="Proteomes" id="UP000593561">
    <property type="component" value="Unassembled WGS sequence"/>
</dbReference>
<dbReference type="AlphaFoldDB" id="A0A7J8S5L3"/>
<reference evidence="1 2" key="1">
    <citation type="journal article" date="2019" name="Genome Biol. Evol.">
        <title>Insights into the evolution of the New World diploid cottons (Gossypium, subgenus Houzingenia) based on genome sequencing.</title>
        <authorList>
            <person name="Grover C.E."/>
            <person name="Arick M.A. 2nd"/>
            <person name="Thrash A."/>
            <person name="Conover J.L."/>
            <person name="Sanders W.S."/>
            <person name="Peterson D.G."/>
            <person name="Frelichowski J.E."/>
            <person name="Scheffler J.A."/>
            <person name="Scheffler B.E."/>
            <person name="Wendel J.F."/>
        </authorList>
    </citation>
    <scope>NUCLEOTIDE SEQUENCE [LARGE SCALE GENOMIC DNA]</scope>
    <source>
        <strain evidence="1">27</strain>
        <tissue evidence="1">Leaf</tissue>
    </source>
</reference>
<name>A0A7J8S5L3_GOSDV</name>
<gene>
    <name evidence="1" type="ORF">Godav_007024</name>
</gene>
<accession>A0A7J8S5L3</accession>
<evidence type="ECO:0000313" key="2">
    <source>
        <dbReference type="Proteomes" id="UP000593561"/>
    </source>
</evidence>
<evidence type="ECO:0000313" key="1">
    <source>
        <dbReference type="EMBL" id="MBA0621397.1"/>
    </source>
</evidence>
<dbReference type="EMBL" id="JABFAC010000008">
    <property type="protein sequence ID" value="MBA0621397.1"/>
    <property type="molecule type" value="Genomic_DNA"/>
</dbReference>
<proteinExistence type="predicted"/>
<keyword evidence="2" id="KW-1185">Reference proteome</keyword>
<feature type="non-terminal residue" evidence="1">
    <location>
        <position position="1"/>
    </location>
</feature>
<sequence length="64" mass="7432">MVAFLEQRRMHILKWEMSSILLDGLIISNLNEPKPFVKQLPDAEAQPFLVLDYVEATKWLLPPP</sequence>
<protein>
    <submittedName>
        <fullName evidence="1">Uncharacterized protein</fullName>
    </submittedName>
</protein>